<dbReference type="RefSeq" id="WP_184326013.1">
    <property type="nucleotide sequence ID" value="NZ_JACHLZ010000001.1"/>
</dbReference>
<dbReference type="AlphaFoldDB" id="A0A841ABY5"/>
<protein>
    <recommendedName>
        <fullName evidence="3">2-nitropropane dioxygenase</fullName>
    </recommendedName>
</protein>
<dbReference type="EMBL" id="JACHLZ010000001">
    <property type="protein sequence ID" value="MBB5832739.1"/>
    <property type="molecule type" value="Genomic_DNA"/>
</dbReference>
<dbReference type="Proteomes" id="UP000588158">
    <property type="component" value="Unassembled WGS sequence"/>
</dbReference>
<keyword evidence="2" id="KW-1185">Reference proteome</keyword>
<name>A0A841ABY5_9MICO</name>
<evidence type="ECO:0008006" key="3">
    <source>
        <dbReference type="Google" id="ProtNLM"/>
    </source>
</evidence>
<proteinExistence type="predicted"/>
<comment type="caution">
    <text evidence="1">The sequence shown here is derived from an EMBL/GenBank/DDBJ whole genome shotgun (WGS) entry which is preliminary data.</text>
</comment>
<gene>
    <name evidence="1" type="ORF">HNR70_002552</name>
</gene>
<reference evidence="1 2" key="1">
    <citation type="submission" date="2020-08" db="EMBL/GenBank/DDBJ databases">
        <title>Sequencing the genomes of 1000 actinobacteria strains.</title>
        <authorList>
            <person name="Klenk H.-P."/>
        </authorList>
    </citation>
    <scope>NUCLEOTIDE SEQUENCE [LARGE SCALE GENOMIC DNA]</scope>
    <source>
        <strain evidence="1 2">DSM 28796</strain>
    </source>
</reference>
<sequence>MDQLAAPVPVPTRLRLAHGVLELIARRAEASILHVKGVALHEDLAAGRMPSSDCDVLVRPDRVDALCEALESANWHQLTHFSHGSVFAHAATFHHAVWGTVDVHRSFPGLDLDPEATFQRFWTDRTTTELGGIDCPVPTLQHQRLLLLVHAARDAFVRPTHDVDVSWTRLNPSERDHLDALAQELGATVPLALVTARPERARGGRQVHLWTALHDRRDARRIRLAMLRDVSSPREAWALARAVSQVNPDHLALRLGRPPTREELRREWWARFPRWILPRNSRRHHR</sequence>
<evidence type="ECO:0000313" key="1">
    <source>
        <dbReference type="EMBL" id="MBB5832739.1"/>
    </source>
</evidence>
<organism evidence="1 2">
    <name type="scientific">Brachybacterium aquaticum</name>
    <dbReference type="NCBI Taxonomy" id="1432564"/>
    <lineage>
        <taxon>Bacteria</taxon>
        <taxon>Bacillati</taxon>
        <taxon>Actinomycetota</taxon>
        <taxon>Actinomycetes</taxon>
        <taxon>Micrococcales</taxon>
        <taxon>Dermabacteraceae</taxon>
        <taxon>Brachybacterium</taxon>
    </lineage>
</organism>
<dbReference type="Pfam" id="PF14907">
    <property type="entry name" value="NTP_transf_5"/>
    <property type="match status" value="1"/>
</dbReference>
<dbReference type="InterPro" id="IPR039498">
    <property type="entry name" value="NTP_transf_5"/>
</dbReference>
<evidence type="ECO:0000313" key="2">
    <source>
        <dbReference type="Proteomes" id="UP000588158"/>
    </source>
</evidence>
<accession>A0A841ABY5</accession>